<comment type="caution">
    <text evidence="2">The sequence shown here is derived from an EMBL/GenBank/DDBJ whole genome shotgun (WGS) entry which is preliminary data.</text>
</comment>
<accession>A0A4U7AWA9</accession>
<dbReference type="EMBL" id="PTQR01000086">
    <property type="protein sequence ID" value="TKX20776.1"/>
    <property type="molecule type" value="Genomic_DNA"/>
</dbReference>
<organism evidence="2 3">
    <name type="scientific">Elsinoe australis</name>
    <dbReference type="NCBI Taxonomy" id="40998"/>
    <lineage>
        <taxon>Eukaryota</taxon>
        <taxon>Fungi</taxon>
        <taxon>Dikarya</taxon>
        <taxon>Ascomycota</taxon>
        <taxon>Pezizomycotina</taxon>
        <taxon>Dothideomycetes</taxon>
        <taxon>Dothideomycetidae</taxon>
        <taxon>Myriangiales</taxon>
        <taxon>Elsinoaceae</taxon>
        <taxon>Elsinoe</taxon>
    </lineage>
</organism>
<dbReference type="PANTHER" id="PTHR23159">
    <property type="entry name" value="CENTROSOMAL PROTEIN 2"/>
    <property type="match status" value="1"/>
</dbReference>
<dbReference type="SUPFAM" id="SSF90257">
    <property type="entry name" value="Myosin rod fragments"/>
    <property type="match status" value="1"/>
</dbReference>
<feature type="compositionally biased region" description="Low complexity" evidence="1">
    <location>
        <begin position="44"/>
        <end position="55"/>
    </location>
</feature>
<evidence type="ECO:0000313" key="3">
    <source>
        <dbReference type="Proteomes" id="UP000308133"/>
    </source>
</evidence>
<dbReference type="Gene3D" id="1.10.287.1490">
    <property type="match status" value="1"/>
</dbReference>
<proteinExistence type="predicted"/>
<gene>
    <name evidence="2" type="ORF">C1H76_7164</name>
</gene>
<feature type="compositionally biased region" description="Basic and acidic residues" evidence="1">
    <location>
        <begin position="9"/>
        <end position="43"/>
    </location>
</feature>
<evidence type="ECO:0000313" key="2">
    <source>
        <dbReference type="EMBL" id="TKX20776.1"/>
    </source>
</evidence>
<dbReference type="AlphaFoldDB" id="A0A4U7AWA9"/>
<name>A0A4U7AWA9_9PEZI</name>
<evidence type="ECO:0000256" key="1">
    <source>
        <dbReference type="SAM" id="MobiDB-lite"/>
    </source>
</evidence>
<dbReference type="Proteomes" id="UP000308133">
    <property type="component" value="Unassembled WGS sequence"/>
</dbReference>
<feature type="region of interest" description="Disordered" evidence="1">
    <location>
        <begin position="1"/>
        <end position="90"/>
    </location>
</feature>
<feature type="compositionally biased region" description="Low complexity" evidence="1">
    <location>
        <begin position="305"/>
        <end position="329"/>
    </location>
</feature>
<feature type="compositionally biased region" description="Basic and acidic residues" evidence="1">
    <location>
        <begin position="72"/>
        <end position="81"/>
    </location>
</feature>
<sequence>MSLQGELGKAQEDIKALHSEQDRINKTITKTNEDMKELQKKFSDGPSSSQPSPGSEINPVQEVMRLSSKITEAQKERDSAKGELASLRSEKDHLDTKVAELTNQISHLTTTNTKLNTTSKDLREEVDGLKAEIQQQNDKVAELEATITQMTSDATKTNQDFDSYRDSSTSELQTHQNKVRALEAEVSECKVTKSENEKSIRDLELEISKYHNRVSTLPGSNLEARQALESGDSQWCSLISVIVQMTSAEEADVDISTDTFDPLFRVGLFDTMTGKISLKEETLPSQLMADRFIGLDLGQVHEQVSSEAATSESSASEPAVSESANSPSAMPEAMDVEQPLPPEGSAMDVDERERRQARQVGPSDVLADSDPPMGILSLLSLHFRENETARDEAFALAVLCMWFTPNKDTADKWSDDAHAIPKFQLAYMSILKYRSSHNPLTFWICTNCLLVLHSLAKFNDESVWIKYLTFFRGSRRIHDMGLFSKACWTRLITLTCSRDLSRDLLPHDDYDRFSMAIDSPLDIYKAIRPQSPSIDVVAKQPRLLNTSELLFEHTEREGKHYTVICSKGSKIVFVMKPGEGYTALLGDPRVDYIDTVSKFIWTKNFTMEFNKGLDFRAPAGLKEMKAIFREATITESRTPNVPKVLFFGKVED</sequence>
<reference evidence="2 3" key="1">
    <citation type="submission" date="2018-02" db="EMBL/GenBank/DDBJ databases">
        <title>Draft genome sequences of Elsinoe sp., causing black scab on jojoba.</title>
        <authorList>
            <person name="Stodart B."/>
            <person name="Jeffress S."/>
            <person name="Ash G."/>
            <person name="Arun Chinnappa K."/>
        </authorList>
    </citation>
    <scope>NUCLEOTIDE SEQUENCE [LARGE SCALE GENOMIC DNA]</scope>
    <source>
        <strain evidence="2 3">Hillstone_2</strain>
    </source>
</reference>
<protein>
    <submittedName>
        <fullName evidence="2">Uncharacterized protein</fullName>
    </submittedName>
</protein>
<feature type="region of interest" description="Disordered" evidence="1">
    <location>
        <begin position="303"/>
        <end position="369"/>
    </location>
</feature>
<dbReference type="PANTHER" id="PTHR23159:SF31">
    <property type="entry name" value="CENTROSOME-ASSOCIATED PROTEIN CEP250 ISOFORM X1"/>
    <property type="match status" value="1"/>
</dbReference>